<evidence type="ECO:0000256" key="4">
    <source>
        <dbReference type="ARBA" id="ARBA00022989"/>
    </source>
</evidence>
<dbReference type="Proteomes" id="UP001596540">
    <property type="component" value="Unassembled WGS sequence"/>
</dbReference>
<feature type="transmembrane region" description="Helical" evidence="6">
    <location>
        <begin position="250"/>
        <end position="274"/>
    </location>
</feature>
<keyword evidence="5 6" id="KW-0472">Membrane</keyword>
<dbReference type="InterPro" id="IPR020846">
    <property type="entry name" value="MFS_dom"/>
</dbReference>
<proteinExistence type="predicted"/>
<evidence type="ECO:0000259" key="7">
    <source>
        <dbReference type="PROSITE" id="PS50850"/>
    </source>
</evidence>
<dbReference type="PANTHER" id="PTHR43124:SF10">
    <property type="entry name" value="PURINE EFFLUX PUMP PBUE"/>
    <property type="match status" value="1"/>
</dbReference>
<feature type="transmembrane region" description="Helical" evidence="6">
    <location>
        <begin position="312"/>
        <end position="330"/>
    </location>
</feature>
<dbReference type="CDD" id="cd17324">
    <property type="entry name" value="MFS_NepI_like"/>
    <property type="match status" value="1"/>
</dbReference>
<gene>
    <name evidence="8" type="ORF">ACFQRF_21685</name>
</gene>
<evidence type="ECO:0000256" key="5">
    <source>
        <dbReference type="ARBA" id="ARBA00023136"/>
    </source>
</evidence>
<keyword evidence="4 6" id="KW-1133">Transmembrane helix</keyword>
<dbReference type="InterPro" id="IPR050189">
    <property type="entry name" value="MFS_Efflux_Transporters"/>
</dbReference>
<reference evidence="9" key="1">
    <citation type="journal article" date="2019" name="Int. J. Syst. Evol. Microbiol.">
        <title>The Global Catalogue of Microorganisms (GCM) 10K type strain sequencing project: providing services to taxonomists for standard genome sequencing and annotation.</title>
        <authorList>
            <consortium name="The Broad Institute Genomics Platform"/>
            <consortium name="The Broad Institute Genome Sequencing Center for Infectious Disease"/>
            <person name="Wu L."/>
            <person name="Ma J."/>
        </authorList>
    </citation>
    <scope>NUCLEOTIDE SEQUENCE [LARGE SCALE GENOMIC DNA]</scope>
    <source>
        <strain evidence="9">CGMCC 4.7382</strain>
    </source>
</reference>
<name>A0ABW2KLS0_9ACTN</name>
<feature type="domain" description="Major facilitator superfamily (MFS) profile" evidence="7">
    <location>
        <begin position="26"/>
        <end position="399"/>
    </location>
</feature>
<evidence type="ECO:0000313" key="9">
    <source>
        <dbReference type="Proteomes" id="UP001596540"/>
    </source>
</evidence>
<evidence type="ECO:0000256" key="3">
    <source>
        <dbReference type="ARBA" id="ARBA00022692"/>
    </source>
</evidence>
<dbReference type="RefSeq" id="WP_379872985.1">
    <property type="nucleotide sequence ID" value="NZ_JBHTBH010000011.1"/>
</dbReference>
<evidence type="ECO:0000256" key="6">
    <source>
        <dbReference type="SAM" id="Phobius"/>
    </source>
</evidence>
<dbReference type="Gene3D" id="1.20.1250.20">
    <property type="entry name" value="MFS general substrate transporter like domains"/>
    <property type="match status" value="1"/>
</dbReference>
<accession>A0ABW2KLS0</accession>
<keyword evidence="9" id="KW-1185">Reference proteome</keyword>
<evidence type="ECO:0000256" key="2">
    <source>
        <dbReference type="ARBA" id="ARBA00022475"/>
    </source>
</evidence>
<feature type="transmembrane region" description="Helical" evidence="6">
    <location>
        <begin position="27"/>
        <end position="52"/>
    </location>
</feature>
<evidence type="ECO:0000256" key="1">
    <source>
        <dbReference type="ARBA" id="ARBA00004651"/>
    </source>
</evidence>
<keyword evidence="3 6" id="KW-0812">Transmembrane</keyword>
<feature type="transmembrane region" description="Helical" evidence="6">
    <location>
        <begin position="376"/>
        <end position="393"/>
    </location>
</feature>
<dbReference type="InterPro" id="IPR036259">
    <property type="entry name" value="MFS_trans_sf"/>
</dbReference>
<sequence length="399" mass="40119">MTASTTGLPPSATAAPGRPERFSVVRLLPLAVGSFAVGTAMFVTSGVLPGIAADVGVSVTAAGQMLTVFALCYAVLSPVLAAVTGRLDRRTVLVAALVVFAIGNAVSALTPNYPVLLLSRGLAAAGAAMYSPNASAMAGVLSPAAYQGRAMAVVVGGMTASTALGVPLGTWLGTTLGWRASLWLVAGLAVAAVVALLRMPRGVRLPAVGLAARLRPLGNRRLLLVAAQTLFLLWGCFTVFSYVGAVFGPAAGGAGAMTALLWVWGLMAVAGNVVSGRLADARGPRSVVLVAAPLLVVLTLALQAATTAMPAAVVWMMLFGAVSWLVTVPQQQRAVAVDPGSAAVLLGLNSAALYAGISLGGVTGGAALTWLDASQLGYPAAAVLLVGLLLVLVDRRPPR</sequence>
<feature type="transmembrane region" description="Helical" evidence="6">
    <location>
        <begin position="286"/>
        <end position="306"/>
    </location>
</feature>
<comment type="subcellular location">
    <subcellularLocation>
        <location evidence="1">Cell membrane</location>
        <topology evidence="1">Multi-pass membrane protein</topology>
    </subcellularLocation>
</comment>
<dbReference type="SUPFAM" id="SSF103473">
    <property type="entry name" value="MFS general substrate transporter"/>
    <property type="match status" value="1"/>
</dbReference>
<dbReference type="EMBL" id="JBHTBH010000011">
    <property type="protein sequence ID" value="MFC7330343.1"/>
    <property type="molecule type" value="Genomic_DNA"/>
</dbReference>
<comment type="caution">
    <text evidence="8">The sequence shown here is derived from an EMBL/GenBank/DDBJ whole genome shotgun (WGS) entry which is preliminary data.</text>
</comment>
<dbReference type="Pfam" id="PF07690">
    <property type="entry name" value="MFS_1"/>
    <property type="match status" value="1"/>
</dbReference>
<dbReference type="PROSITE" id="PS50850">
    <property type="entry name" value="MFS"/>
    <property type="match status" value="1"/>
</dbReference>
<keyword evidence="2" id="KW-1003">Cell membrane</keyword>
<feature type="transmembrane region" description="Helical" evidence="6">
    <location>
        <begin position="64"/>
        <end position="84"/>
    </location>
</feature>
<feature type="transmembrane region" description="Helical" evidence="6">
    <location>
        <begin position="342"/>
        <end position="370"/>
    </location>
</feature>
<dbReference type="PANTHER" id="PTHR43124">
    <property type="entry name" value="PURINE EFFLUX PUMP PBUE"/>
    <property type="match status" value="1"/>
</dbReference>
<evidence type="ECO:0000313" key="8">
    <source>
        <dbReference type="EMBL" id="MFC7330343.1"/>
    </source>
</evidence>
<feature type="transmembrane region" description="Helical" evidence="6">
    <location>
        <begin position="180"/>
        <end position="197"/>
    </location>
</feature>
<feature type="transmembrane region" description="Helical" evidence="6">
    <location>
        <begin position="122"/>
        <end position="141"/>
    </location>
</feature>
<protein>
    <submittedName>
        <fullName evidence="8">MFS transporter</fullName>
    </submittedName>
</protein>
<dbReference type="InterPro" id="IPR011701">
    <property type="entry name" value="MFS"/>
</dbReference>
<feature type="transmembrane region" description="Helical" evidence="6">
    <location>
        <begin position="91"/>
        <end position="110"/>
    </location>
</feature>
<organism evidence="8 9">
    <name type="scientific">Marinactinospora rubrisoli</name>
    <dbReference type="NCBI Taxonomy" id="2715399"/>
    <lineage>
        <taxon>Bacteria</taxon>
        <taxon>Bacillati</taxon>
        <taxon>Actinomycetota</taxon>
        <taxon>Actinomycetes</taxon>
        <taxon>Streptosporangiales</taxon>
        <taxon>Nocardiopsidaceae</taxon>
        <taxon>Marinactinospora</taxon>
    </lineage>
</organism>
<feature type="transmembrane region" description="Helical" evidence="6">
    <location>
        <begin position="222"/>
        <end position="244"/>
    </location>
</feature>
<feature type="transmembrane region" description="Helical" evidence="6">
    <location>
        <begin position="153"/>
        <end position="174"/>
    </location>
</feature>